<evidence type="ECO:0000313" key="1">
    <source>
        <dbReference type="EMBL" id="GEQ22095.1"/>
    </source>
</evidence>
<reference evidence="1 2" key="1">
    <citation type="submission" date="2019-07" db="EMBL/GenBank/DDBJ databases">
        <title>Whole genome shotgun sequence of Clostridium butyricum NBRC 3858.</title>
        <authorList>
            <person name="Hosoyama A."/>
            <person name="Uohara A."/>
            <person name="Ohji S."/>
            <person name="Ichikawa N."/>
        </authorList>
    </citation>
    <scope>NUCLEOTIDE SEQUENCE [LARGE SCALE GENOMIC DNA]</scope>
    <source>
        <strain evidence="1 2">NBRC 3858</strain>
    </source>
</reference>
<dbReference type="Proteomes" id="UP000321089">
    <property type="component" value="Unassembled WGS sequence"/>
</dbReference>
<accession>A0A512TPC3</accession>
<organism evidence="1 2">
    <name type="scientific">Clostridium butyricum</name>
    <dbReference type="NCBI Taxonomy" id="1492"/>
    <lineage>
        <taxon>Bacteria</taxon>
        <taxon>Bacillati</taxon>
        <taxon>Bacillota</taxon>
        <taxon>Clostridia</taxon>
        <taxon>Eubacteriales</taxon>
        <taxon>Clostridiaceae</taxon>
        <taxon>Clostridium</taxon>
    </lineage>
</organism>
<evidence type="ECO:0008006" key="3">
    <source>
        <dbReference type="Google" id="ProtNLM"/>
    </source>
</evidence>
<dbReference type="EMBL" id="BKBC01000040">
    <property type="protein sequence ID" value="GEQ22095.1"/>
    <property type="molecule type" value="Genomic_DNA"/>
</dbReference>
<comment type="caution">
    <text evidence="1">The sequence shown here is derived from an EMBL/GenBank/DDBJ whole genome shotgun (WGS) entry which is preliminary data.</text>
</comment>
<gene>
    <name evidence="1" type="ORF">CBU02nite_26010</name>
</gene>
<evidence type="ECO:0000313" key="2">
    <source>
        <dbReference type="Proteomes" id="UP000321089"/>
    </source>
</evidence>
<dbReference type="AlphaFoldDB" id="A0A512TPC3"/>
<proteinExistence type="predicted"/>
<sequence>MFILNKKVEEIRIIPMSRSDEFDNQTIEEVQQQYFLNDLVYRQDCKYYYRKSGINSIKGSLILFQYDNKIIASAQLKSIEKYDEIQSGQYGEYRGAIAFYDETIQVFTPIEVDELKSIDPKFKKFSQTKQFIDVNNLKQIIDLLNYKKKQYDMTYQEKVLAAIVDEKNFKDIPKDKSKICKNSINQWPRDPVIAKRALINANFKCTIDCTHEHFKSKVTGENYVESHHLIPMCYQENFDNSLDVEANIVGLCVVCHKKLHHAELNEKKDMLYTLFNQREERLKKCGLIISFDELVELYK</sequence>
<dbReference type="RefSeq" id="WP_146868759.1">
    <property type="nucleotide sequence ID" value="NZ_BKBC01000040.1"/>
</dbReference>
<name>A0A512TPC3_CLOBU</name>
<protein>
    <recommendedName>
        <fullName evidence="3">HNH endonuclease</fullName>
    </recommendedName>
</protein>